<dbReference type="Proteomes" id="UP000008068">
    <property type="component" value="Unassembled WGS sequence"/>
</dbReference>
<keyword evidence="4" id="KW-1185">Reference proteome</keyword>
<organism evidence="4">
    <name type="scientific">Caenorhabditis brenneri</name>
    <name type="common">Nematode worm</name>
    <dbReference type="NCBI Taxonomy" id="135651"/>
    <lineage>
        <taxon>Eukaryota</taxon>
        <taxon>Metazoa</taxon>
        <taxon>Ecdysozoa</taxon>
        <taxon>Nematoda</taxon>
        <taxon>Chromadorea</taxon>
        <taxon>Rhabditida</taxon>
        <taxon>Rhabditina</taxon>
        <taxon>Rhabditomorpha</taxon>
        <taxon>Rhabditoidea</taxon>
        <taxon>Rhabditidae</taxon>
        <taxon>Peloderinae</taxon>
        <taxon>Caenorhabditis</taxon>
    </lineage>
</organism>
<reference evidence="3" key="1">
    <citation type="submission" date="2010-07" db="EMBL/GenBank/DDBJ databases">
        <authorList>
            <consortium name="The Caenorhabditis brenneri Sequencing and Analysis Consortium"/>
            <person name="Wilson R.K."/>
        </authorList>
    </citation>
    <scope>NUCLEOTIDE SEQUENCE</scope>
    <source>
        <strain evidence="3">PB2801</strain>
    </source>
</reference>
<name>G0NFQ0_CAEBE</name>
<dbReference type="EMBL" id="GL379920">
    <property type="protein sequence ID" value="EGT35214.1"/>
    <property type="molecule type" value="Genomic_DNA"/>
</dbReference>
<evidence type="ECO:0000313" key="4">
    <source>
        <dbReference type="Proteomes" id="UP000008068"/>
    </source>
</evidence>
<proteinExistence type="predicted"/>
<feature type="signal peptide" evidence="1">
    <location>
        <begin position="1"/>
        <end position="20"/>
    </location>
</feature>
<evidence type="ECO:0000313" key="3">
    <source>
        <dbReference type="EMBL" id="EGT59695.1"/>
    </source>
</evidence>
<sequence>MFRGLIVLLAILLHIFAASAHVTLAAPKASCKVSSDCKHFGHDQVDCIQGKCITFQHPHKKRAGRG</sequence>
<feature type="chain" id="PRO_5010833346" evidence="1">
    <location>
        <begin position="21"/>
        <end position="66"/>
    </location>
</feature>
<dbReference type="EMBL" id="GL379877">
    <property type="protein sequence ID" value="EGT59695.1"/>
    <property type="molecule type" value="Genomic_DNA"/>
</dbReference>
<dbReference type="AlphaFoldDB" id="G0NFQ0"/>
<dbReference type="HOGENOM" id="CLU_2833427_0_0_1"/>
<reference evidence="3" key="2">
    <citation type="submission" date="2011-07" db="EMBL/GenBank/DDBJ databases">
        <authorList>
            <consortium name="WormBase Consortium"/>
        </authorList>
    </citation>
    <scope>NUCLEOTIDE SEQUENCE [LARGE SCALE GENOMIC DNA]</scope>
    <source>
        <strain evidence="3">PB2801</strain>
    </source>
</reference>
<protein>
    <submittedName>
        <fullName evidence="3">Uncharacterized protein</fullName>
    </submittedName>
</protein>
<keyword evidence="1" id="KW-0732">Signal</keyword>
<accession>G0NFQ0</accession>
<evidence type="ECO:0000313" key="2">
    <source>
        <dbReference type="EMBL" id="EGT35214.1"/>
    </source>
</evidence>
<evidence type="ECO:0000256" key="1">
    <source>
        <dbReference type="SAM" id="SignalP"/>
    </source>
</evidence>
<reference evidence="4" key="3">
    <citation type="submission" date="2011-07" db="EMBL/GenBank/DDBJ databases">
        <authorList>
            <consortium name="Caenorhabditis brenneri Sequencing and Analysis Consortium"/>
            <person name="Wilson R.K."/>
        </authorList>
    </citation>
    <scope>NUCLEOTIDE SEQUENCE [LARGE SCALE GENOMIC DNA]</scope>
    <source>
        <strain evidence="4">PB2801</strain>
    </source>
</reference>
<gene>
    <name evidence="3" type="ORF">CAEBREN_04068</name>
    <name evidence="2" type="ORF">CAEBREN_04834</name>
</gene>